<evidence type="ECO:0000256" key="9">
    <source>
        <dbReference type="ARBA" id="ARBA00034808"/>
    </source>
</evidence>
<dbReference type="EC" id="5.6.2.4" evidence="9"/>
<comment type="catalytic activity">
    <reaction evidence="8">
        <text>Couples ATP hydrolysis with the unwinding of duplex DNA by translocating in the 3'-5' direction.</text>
        <dbReference type="EC" id="5.6.2.4"/>
    </reaction>
</comment>
<dbReference type="Pfam" id="PF00580">
    <property type="entry name" value="UvrD-helicase"/>
    <property type="match status" value="1"/>
</dbReference>
<dbReference type="GO" id="GO:0005524">
    <property type="term" value="F:ATP binding"/>
    <property type="evidence" value="ECO:0007669"/>
    <property type="project" value="UniProtKB-UniRule"/>
</dbReference>
<dbReference type="OrthoDB" id="9806690at2"/>
<dbReference type="InterPro" id="IPR027417">
    <property type="entry name" value="P-loop_NTPase"/>
</dbReference>
<dbReference type="Gene3D" id="1.10.486.10">
    <property type="entry name" value="PCRA, domain 4"/>
    <property type="match status" value="1"/>
</dbReference>
<keyword evidence="7" id="KW-0413">Isomerase</keyword>
<dbReference type="InterPro" id="IPR013986">
    <property type="entry name" value="DExx_box_DNA_helicase_dom_sf"/>
</dbReference>
<dbReference type="Pfam" id="PF13361">
    <property type="entry name" value="UvrD_C"/>
    <property type="match status" value="2"/>
</dbReference>
<feature type="compositionally biased region" description="Acidic residues" evidence="12">
    <location>
        <begin position="1"/>
        <end position="10"/>
    </location>
</feature>
<dbReference type="GO" id="GO:0043138">
    <property type="term" value="F:3'-5' DNA helicase activity"/>
    <property type="evidence" value="ECO:0007669"/>
    <property type="project" value="UniProtKB-EC"/>
</dbReference>
<dbReference type="Pfam" id="PF21196">
    <property type="entry name" value="PcrA_UvrD_tudor"/>
    <property type="match status" value="1"/>
</dbReference>
<evidence type="ECO:0000256" key="4">
    <source>
        <dbReference type="ARBA" id="ARBA00022806"/>
    </source>
</evidence>
<evidence type="ECO:0000256" key="7">
    <source>
        <dbReference type="ARBA" id="ARBA00023235"/>
    </source>
</evidence>
<evidence type="ECO:0000256" key="1">
    <source>
        <dbReference type="ARBA" id="ARBA00009922"/>
    </source>
</evidence>
<dbReference type="GO" id="GO:0016887">
    <property type="term" value="F:ATP hydrolysis activity"/>
    <property type="evidence" value="ECO:0007669"/>
    <property type="project" value="RHEA"/>
</dbReference>
<reference evidence="15 16" key="1">
    <citation type="journal article" date="2016" name="J. Biotechnol.">
        <title>First complete genome sequence of a species in the genus Microterricola, an extremophilic cold active enzyme producing bacterial strain ERGS5:02 isolated from Sikkim Himalaya.</title>
        <authorList>
            <person name="Himanshu"/>
            <person name="Swarnkar M.K."/>
            <person name="Singh D."/>
            <person name="Kumar R."/>
        </authorList>
    </citation>
    <scope>NUCLEOTIDE SEQUENCE [LARGE SCALE GENOMIC DNA]</scope>
    <source>
        <strain evidence="15 16">ERGS5:02</strain>
    </source>
</reference>
<evidence type="ECO:0000259" key="14">
    <source>
        <dbReference type="PROSITE" id="PS51217"/>
    </source>
</evidence>
<evidence type="ECO:0000259" key="13">
    <source>
        <dbReference type="PROSITE" id="PS51198"/>
    </source>
</evidence>
<dbReference type="KEGG" id="mvd:AWU67_01355"/>
<dbReference type="GO" id="GO:0003677">
    <property type="term" value="F:DNA binding"/>
    <property type="evidence" value="ECO:0007669"/>
    <property type="project" value="UniProtKB-KW"/>
</dbReference>
<keyword evidence="3 11" id="KW-0378">Hydrolase</keyword>
<gene>
    <name evidence="15" type="ORF">AWU67_01355</name>
</gene>
<feature type="region of interest" description="Disordered" evidence="12">
    <location>
        <begin position="731"/>
        <end position="775"/>
    </location>
</feature>
<evidence type="ECO:0000256" key="6">
    <source>
        <dbReference type="ARBA" id="ARBA00023125"/>
    </source>
</evidence>
<dbReference type="SUPFAM" id="SSF52540">
    <property type="entry name" value="P-loop containing nucleoside triphosphate hydrolases"/>
    <property type="match status" value="1"/>
</dbReference>
<dbReference type="CDD" id="cd18807">
    <property type="entry name" value="SF1_C_UvrD"/>
    <property type="match status" value="1"/>
</dbReference>
<dbReference type="PANTHER" id="PTHR11070:SF2">
    <property type="entry name" value="ATP-DEPENDENT DNA HELICASE SRS2"/>
    <property type="match status" value="1"/>
</dbReference>
<organism evidence="15 16">
    <name type="scientific">Microterricola viridarii</name>
    <dbReference type="NCBI Taxonomy" id="412690"/>
    <lineage>
        <taxon>Bacteria</taxon>
        <taxon>Bacillati</taxon>
        <taxon>Actinomycetota</taxon>
        <taxon>Actinomycetes</taxon>
        <taxon>Micrococcales</taxon>
        <taxon>Microbacteriaceae</taxon>
        <taxon>Microterricola</taxon>
    </lineage>
</organism>
<dbReference type="GO" id="GO:0000725">
    <property type="term" value="P:recombinational repair"/>
    <property type="evidence" value="ECO:0007669"/>
    <property type="project" value="TreeGrafter"/>
</dbReference>
<dbReference type="PROSITE" id="PS51198">
    <property type="entry name" value="UVRD_HELICASE_ATP_BIND"/>
    <property type="match status" value="1"/>
</dbReference>
<reference evidence="16" key="2">
    <citation type="submission" date="2016-01" db="EMBL/GenBank/DDBJ databases">
        <title>First complete genome sequence of a species in the genus Microterricola, an extremophilic cold active enzyme producing strain ERGS5:02 isolated from Sikkim Himalaya.</title>
        <authorList>
            <person name="Kumar R."/>
            <person name="Singh D."/>
            <person name="Swarnkar M.K."/>
        </authorList>
    </citation>
    <scope>NUCLEOTIDE SEQUENCE [LARGE SCALE GENOMIC DNA]</scope>
    <source>
        <strain evidence="16">ERGS5:02</strain>
    </source>
</reference>
<keyword evidence="2 11" id="KW-0547">Nucleotide-binding</keyword>
<comment type="catalytic activity">
    <reaction evidence="10">
        <text>ATP + H2O = ADP + phosphate + H(+)</text>
        <dbReference type="Rhea" id="RHEA:13065"/>
        <dbReference type="ChEBI" id="CHEBI:15377"/>
        <dbReference type="ChEBI" id="CHEBI:15378"/>
        <dbReference type="ChEBI" id="CHEBI:30616"/>
        <dbReference type="ChEBI" id="CHEBI:43474"/>
        <dbReference type="ChEBI" id="CHEBI:456216"/>
        <dbReference type="EC" id="5.6.2.4"/>
    </reaction>
</comment>
<feature type="binding site" evidence="11">
    <location>
        <begin position="80"/>
        <end position="87"/>
    </location>
    <ligand>
        <name>ATP</name>
        <dbReference type="ChEBI" id="CHEBI:30616"/>
    </ligand>
</feature>
<comment type="similarity">
    <text evidence="1">Belongs to the helicase family. UvrD subfamily.</text>
</comment>
<dbReference type="Gene3D" id="3.40.50.300">
    <property type="entry name" value="P-loop containing nucleotide triphosphate hydrolases"/>
    <property type="match status" value="2"/>
</dbReference>
<proteinExistence type="inferred from homology"/>
<keyword evidence="5 11" id="KW-0067">ATP-binding</keyword>
<keyword evidence="4 11" id="KW-0347">Helicase</keyword>
<evidence type="ECO:0000256" key="5">
    <source>
        <dbReference type="ARBA" id="ARBA00022840"/>
    </source>
</evidence>
<feature type="compositionally biased region" description="Gly residues" evidence="12">
    <location>
        <begin position="35"/>
        <end position="49"/>
    </location>
</feature>
<dbReference type="AlphaFoldDB" id="A0A0Y0NDB3"/>
<dbReference type="RefSeq" id="WP_067225737.1">
    <property type="nucleotide sequence ID" value="NZ_CP014145.1"/>
</dbReference>
<keyword evidence="16" id="KW-1185">Reference proteome</keyword>
<dbReference type="CDD" id="cd17932">
    <property type="entry name" value="DEXQc_UvrD"/>
    <property type="match status" value="1"/>
</dbReference>
<dbReference type="GO" id="GO:0005829">
    <property type="term" value="C:cytosol"/>
    <property type="evidence" value="ECO:0007669"/>
    <property type="project" value="TreeGrafter"/>
</dbReference>
<evidence type="ECO:0000256" key="8">
    <source>
        <dbReference type="ARBA" id="ARBA00034617"/>
    </source>
</evidence>
<accession>A0A0Y0NDB3</accession>
<dbReference type="Proteomes" id="UP000058305">
    <property type="component" value="Chromosome"/>
</dbReference>
<dbReference type="InterPro" id="IPR014017">
    <property type="entry name" value="DNA_helicase_UvrD-like_C"/>
</dbReference>
<sequence length="844" mass="91360">MSTLFDPDEPTDSRPMIVHDGPGGFPAVSTPSGTPAGGPGLPGGLPGGGAWAGGDSLLDGLNPEQREAVEYRGPALLIVAGAGSGKTRVLTHRIAGLIGSREAWPSQILAITFTNKAAAEMRERVGALLGQAATGMWISTFHSACVRILRAEAERAGLSSTFTIYDSADSRNVLKRIIKELSADTLGFTAAGVSNKISKLKNELADADSYARNANLSDPQELMFIEIFRQYTRRLRAAQALDFDDLLAETVYLFRAFPATAALYQRRFRHILVDEYQDTNHAQYSFIKELTRPIEPHIVAELGTAGHHVRSLQDASGAIPGASLTVVGDSDQSIYAFRGADIRNIVEFERDYPGAKVVLLEQNYRSTQNILSAANAVISNNFDRKDKKLWTAVGDGAKIIGYTGYSGHDEAQFIADEIEKLHAEGVAYRDIAVFYRTNAQTRALEEIFVRAALPYRVVGGTKFYERAEIKDAMAYLIAVANPADELALRRILNTPKRGIGPATETQLASFAEANGISFRQAMRDAGSLGMGPKVTGAILKLAKLLDEAALMLDPENPAGVSSVSEVLGFLLTESTLLEVLRGSRDPQDETRAENVEELLAQTKDFVKENPDAGLIDFLTQVSLVAAADDLDDSSGTVSLMTLHTAKGLEYDSVFLTGIEEGLLPHQMSASEPGGPAEERRLFYVGITRARKRLYLSLAMTRAQFGETNVAMPSRYLQEIPGDLIEWRQSPGMANSRGGTQPRALNARRDGFGSRGGSGSGSERFGGELPPAPKPKTEWANRVTAQVRDNGDLTLEAGDRIRHVDFGEGRVNQVTGEGTKRIAHVQFDTAGAKKLLIKIAPIEKI</sequence>
<feature type="region of interest" description="Disordered" evidence="12">
    <location>
        <begin position="1"/>
        <end position="49"/>
    </location>
</feature>
<dbReference type="InterPro" id="IPR014016">
    <property type="entry name" value="UvrD-like_ATP-bd"/>
</dbReference>
<evidence type="ECO:0000256" key="12">
    <source>
        <dbReference type="SAM" id="MobiDB-lite"/>
    </source>
</evidence>
<evidence type="ECO:0000256" key="11">
    <source>
        <dbReference type="PROSITE-ProRule" id="PRU00560"/>
    </source>
</evidence>
<evidence type="ECO:0000313" key="15">
    <source>
        <dbReference type="EMBL" id="AMB57731.1"/>
    </source>
</evidence>
<feature type="domain" description="UvrD-like helicase ATP-binding" evidence="13">
    <location>
        <begin position="59"/>
        <end position="367"/>
    </location>
</feature>
<evidence type="ECO:0000256" key="2">
    <source>
        <dbReference type="ARBA" id="ARBA00022741"/>
    </source>
</evidence>
<name>A0A0Y0NDB3_9MICO</name>
<dbReference type="InterPro" id="IPR000212">
    <property type="entry name" value="DNA_helicase_UvrD/REP"/>
</dbReference>
<evidence type="ECO:0000256" key="3">
    <source>
        <dbReference type="ARBA" id="ARBA00022801"/>
    </source>
</evidence>
<evidence type="ECO:0000256" key="10">
    <source>
        <dbReference type="ARBA" id="ARBA00048988"/>
    </source>
</evidence>
<dbReference type="EMBL" id="CP014145">
    <property type="protein sequence ID" value="AMB57731.1"/>
    <property type="molecule type" value="Genomic_DNA"/>
</dbReference>
<evidence type="ECO:0000313" key="16">
    <source>
        <dbReference type="Proteomes" id="UP000058305"/>
    </source>
</evidence>
<dbReference type="PANTHER" id="PTHR11070">
    <property type="entry name" value="UVRD / RECB / PCRA DNA HELICASE FAMILY MEMBER"/>
    <property type="match status" value="1"/>
</dbReference>
<dbReference type="PROSITE" id="PS51217">
    <property type="entry name" value="UVRD_HELICASE_CTER"/>
    <property type="match status" value="1"/>
</dbReference>
<dbReference type="Gene3D" id="1.10.10.160">
    <property type="match status" value="1"/>
</dbReference>
<feature type="domain" description="UvrD-like helicase C-terminal" evidence="14">
    <location>
        <begin position="368"/>
        <end position="647"/>
    </location>
</feature>
<protein>
    <recommendedName>
        <fullName evidence="9">DNA 3'-5' helicase</fullName>
        <ecNumber evidence="9">5.6.2.4</ecNumber>
    </recommendedName>
</protein>
<keyword evidence="6" id="KW-0238">DNA-binding</keyword>
<dbReference type="GO" id="GO:0033202">
    <property type="term" value="C:DNA helicase complex"/>
    <property type="evidence" value="ECO:0007669"/>
    <property type="project" value="TreeGrafter"/>
</dbReference>